<organism evidence="2 3">
    <name type="scientific">Geochorda subterranea</name>
    <dbReference type="NCBI Taxonomy" id="3109564"/>
    <lineage>
        <taxon>Bacteria</taxon>
        <taxon>Bacillati</taxon>
        <taxon>Bacillota</taxon>
        <taxon>Limnochordia</taxon>
        <taxon>Limnochordales</taxon>
        <taxon>Geochordaceae</taxon>
        <taxon>Geochorda</taxon>
    </lineage>
</organism>
<dbReference type="Pfam" id="PF00753">
    <property type="entry name" value="Lactamase_B"/>
    <property type="match status" value="1"/>
</dbReference>
<dbReference type="SUPFAM" id="SSF56281">
    <property type="entry name" value="Metallo-hydrolase/oxidoreductase"/>
    <property type="match status" value="1"/>
</dbReference>
<gene>
    <name evidence="2" type="ORF">VLY81_10515</name>
</gene>
<dbReference type="Pfam" id="PF21221">
    <property type="entry name" value="B_lactamase-like_C"/>
    <property type="match status" value="1"/>
</dbReference>
<dbReference type="Gene3D" id="3.60.15.10">
    <property type="entry name" value="Ribonuclease Z/Hydroxyacylglutathione hydrolase-like"/>
    <property type="match status" value="1"/>
</dbReference>
<reference evidence="3" key="1">
    <citation type="submission" date="2023-12" db="EMBL/GenBank/DDBJ databases">
        <title>Novel isolates from deep terrestrial aquifers shed light on the physiology and ecology of the class Limnochordia.</title>
        <authorList>
            <person name="Karnachuk O.V."/>
            <person name="Lukina A.P."/>
            <person name="Avakyan M.R."/>
            <person name="Kadnikov V."/>
            <person name="Begmatov S."/>
            <person name="Beletsky A.V."/>
            <person name="Mardanov A.V."/>
            <person name="Ravin N.V."/>
        </authorList>
    </citation>
    <scope>NUCLEOTIDE SEQUENCE [LARGE SCALE GENOMIC DNA]</scope>
    <source>
        <strain evidence="3">LN</strain>
    </source>
</reference>
<protein>
    <submittedName>
        <fullName evidence="2">MBL fold metallo-hydrolase</fullName>
    </submittedName>
</protein>
<name>A0ABZ1BM78_9FIRM</name>
<proteinExistence type="predicted"/>
<dbReference type="Proteomes" id="UP001333102">
    <property type="component" value="Chromosome"/>
</dbReference>
<sequence length="341" mass="37331">MLASPASSGAESSPPVEVAPGAWRLAIPIPVPLRYVNAYLLRGHEGWTVVDTGFHTPDAEAAWQRALSALGVGPSDLVQIVVTHYHPDHFGCAGWLQGLSGAPVVMLAHERPQVTAFWHDGQPTGDGLAVFFARHGMPAELTADLPALHRDAMAMVRPLPQVRWVEPGDVIAAGARRFQVIWAPGHADGLMVLWEPDERLLLADDLVLATISPNISLFPLGDANPLARFLASLRRIRDLPARLVLPGHREPIVDLEGRARELATHHAQRLDAALGIVRRAIEESGRAPTAWEVNLQLFGPQPDLFRTRFAMGETLAHLEYLVDLGRLVRVEADEVVRYALR</sequence>
<dbReference type="EMBL" id="CP141614">
    <property type="protein sequence ID" value="WRP13862.1"/>
    <property type="molecule type" value="Genomic_DNA"/>
</dbReference>
<dbReference type="PANTHER" id="PTHR23131">
    <property type="entry name" value="ENDORIBONUCLEASE LACTB2"/>
    <property type="match status" value="1"/>
</dbReference>
<dbReference type="CDD" id="cd07725">
    <property type="entry name" value="TTHA1429-like_MBL-fold"/>
    <property type="match status" value="1"/>
</dbReference>
<accession>A0ABZ1BM78</accession>
<dbReference type="InterPro" id="IPR036388">
    <property type="entry name" value="WH-like_DNA-bd_sf"/>
</dbReference>
<evidence type="ECO:0000313" key="2">
    <source>
        <dbReference type="EMBL" id="WRP13862.1"/>
    </source>
</evidence>
<dbReference type="InterPro" id="IPR048933">
    <property type="entry name" value="B_lactamase-like_C"/>
</dbReference>
<dbReference type="InterPro" id="IPR001279">
    <property type="entry name" value="Metallo-B-lactamas"/>
</dbReference>
<evidence type="ECO:0000259" key="1">
    <source>
        <dbReference type="SMART" id="SM00849"/>
    </source>
</evidence>
<dbReference type="InterPro" id="IPR036866">
    <property type="entry name" value="RibonucZ/Hydroxyglut_hydro"/>
</dbReference>
<dbReference type="RefSeq" id="WP_324668121.1">
    <property type="nucleotide sequence ID" value="NZ_CP141614.1"/>
</dbReference>
<evidence type="ECO:0000313" key="3">
    <source>
        <dbReference type="Proteomes" id="UP001333102"/>
    </source>
</evidence>
<keyword evidence="3" id="KW-1185">Reference proteome</keyword>
<dbReference type="Gene3D" id="1.10.10.10">
    <property type="entry name" value="Winged helix-like DNA-binding domain superfamily/Winged helix DNA-binding domain"/>
    <property type="match status" value="1"/>
</dbReference>
<dbReference type="InterPro" id="IPR050662">
    <property type="entry name" value="Sec-metab_biosynth-thioest"/>
</dbReference>
<feature type="domain" description="Metallo-beta-lactamase" evidence="1">
    <location>
        <begin position="35"/>
        <end position="248"/>
    </location>
</feature>
<dbReference type="SMART" id="SM00849">
    <property type="entry name" value="Lactamase_B"/>
    <property type="match status" value="1"/>
</dbReference>
<dbReference type="PANTHER" id="PTHR23131:SF4">
    <property type="entry name" value="METALLO-BETA-LACTAMASE SUPERFAMILY POTEIN"/>
    <property type="match status" value="1"/>
</dbReference>